<accession>K1W7Y0</accession>
<dbReference type="Gene3D" id="3.40.50.300">
    <property type="entry name" value="P-loop containing nucleotide triphosphate hydrolases"/>
    <property type="match status" value="1"/>
</dbReference>
<dbReference type="EMBL" id="AMBO01000403">
    <property type="protein sequence ID" value="EKC97753.1"/>
    <property type="molecule type" value="Genomic_DNA"/>
</dbReference>
<dbReference type="PANTHER" id="PTHR12755:SF3">
    <property type="entry name" value="POLYNUCLEOTIDE 5'-HYDROXYL-KINASE NOL9"/>
    <property type="match status" value="1"/>
</dbReference>
<proteinExistence type="inferred from homology"/>
<evidence type="ECO:0000256" key="6">
    <source>
        <dbReference type="ARBA" id="ARBA00022777"/>
    </source>
</evidence>
<feature type="compositionally biased region" description="Acidic residues" evidence="9">
    <location>
        <begin position="337"/>
        <end position="346"/>
    </location>
</feature>
<dbReference type="GO" id="GO:0005524">
    <property type="term" value="F:ATP binding"/>
    <property type="evidence" value="ECO:0007669"/>
    <property type="project" value="UniProtKB-KW"/>
</dbReference>
<evidence type="ECO:0000256" key="4">
    <source>
        <dbReference type="ARBA" id="ARBA00022679"/>
    </source>
</evidence>
<dbReference type="InterPro" id="IPR019310">
    <property type="entry name" value="Efg1"/>
</dbReference>
<protein>
    <recommendedName>
        <fullName evidence="3">Polynucleotide 5'-hydroxyl-kinase GRC3</fullName>
    </recommendedName>
    <alternativeName>
        <fullName evidence="2">Polynucleotide 5'-hydroxyl-kinase grc3</fullName>
    </alternativeName>
</protein>
<keyword evidence="6" id="KW-0418">Kinase</keyword>
<dbReference type="GO" id="GO:0000448">
    <property type="term" value="P:cleavage in ITS2 between 5.8S rRNA and LSU-rRNA of tricistronic rRNA transcript (SSU-rRNA, 5.8S rRNA, LSU-rRNA)"/>
    <property type="evidence" value="ECO:0007669"/>
    <property type="project" value="TreeGrafter"/>
</dbReference>
<keyword evidence="4" id="KW-0808">Transferase</keyword>
<dbReference type="HOGENOM" id="CLU_010345_0_1_1"/>
<feature type="region of interest" description="Disordered" evidence="9">
    <location>
        <begin position="15"/>
        <end position="144"/>
    </location>
</feature>
<dbReference type="GO" id="GO:0051731">
    <property type="term" value="F:polynucleotide 5'-hydroxyl-kinase activity"/>
    <property type="evidence" value="ECO:0007669"/>
    <property type="project" value="InterPro"/>
</dbReference>
<organism evidence="11 12">
    <name type="scientific">Trichosporon asahii var. asahii (strain CBS 8904)</name>
    <name type="common">Yeast</name>
    <dbReference type="NCBI Taxonomy" id="1220162"/>
    <lineage>
        <taxon>Eukaryota</taxon>
        <taxon>Fungi</taxon>
        <taxon>Dikarya</taxon>
        <taxon>Basidiomycota</taxon>
        <taxon>Agaricomycotina</taxon>
        <taxon>Tremellomycetes</taxon>
        <taxon>Trichosporonales</taxon>
        <taxon>Trichosporonaceae</taxon>
        <taxon>Trichosporon</taxon>
    </lineage>
</organism>
<evidence type="ECO:0000313" key="11">
    <source>
        <dbReference type="EMBL" id="EKC97753.1"/>
    </source>
</evidence>
<dbReference type="STRING" id="1220162.K1W7Y0"/>
<dbReference type="OrthoDB" id="2405412at2759"/>
<evidence type="ECO:0000313" key="12">
    <source>
        <dbReference type="Proteomes" id="UP000006757"/>
    </source>
</evidence>
<dbReference type="OMA" id="EARIMLN"/>
<dbReference type="PANTHER" id="PTHR12755">
    <property type="entry name" value="CLEAVAGE/POLYADENYLATION FACTOR IA SUBUNIT CLP1P"/>
    <property type="match status" value="1"/>
</dbReference>
<gene>
    <name evidence="11" type="ORF">A1Q2_07952</name>
</gene>
<dbReference type="Pfam" id="PF16575">
    <property type="entry name" value="CLP1_P"/>
    <property type="match status" value="1"/>
</dbReference>
<keyword evidence="5" id="KW-0547">Nucleotide-binding</keyword>
<evidence type="ECO:0000256" key="5">
    <source>
        <dbReference type="ARBA" id="ARBA00022741"/>
    </source>
</evidence>
<dbReference type="Pfam" id="PF10153">
    <property type="entry name" value="Efg1"/>
    <property type="match status" value="1"/>
</dbReference>
<feature type="compositionally biased region" description="Acidic residues" evidence="9">
    <location>
        <begin position="118"/>
        <end position="138"/>
    </location>
</feature>
<feature type="compositionally biased region" description="Basic and acidic residues" evidence="9">
    <location>
        <begin position="1022"/>
        <end position="1048"/>
    </location>
</feature>
<comment type="caution">
    <text evidence="11">The sequence shown here is derived from an EMBL/GenBank/DDBJ whole genome shotgun (WGS) entry which is preliminary data.</text>
</comment>
<dbReference type="InterPro" id="IPR032319">
    <property type="entry name" value="CLP1_P"/>
</dbReference>
<keyword evidence="12" id="KW-1185">Reference proteome</keyword>
<dbReference type="eggNOG" id="KOG4484">
    <property type="taxonomic scope" value="Eukaryota"/>
</dbReference>
<name>K1W7Y0_TRIAC</name>
<evidence type="ECO:0000256" key="1">
    <source>
        <dbReference type="ARBA" id="ARBA00011003"/>
    </source>
</evidence>
<reference evidence="11 12" key="1">
    <citation type="journal article" date="2012" name="Eukaryot. Cell">
        <title>Genome sequence of the Trichosporon asahii environmental strain CBS 8904.</title>
        <authorList>
            <person name="Yang R.Y."/>
            <person name="Li H.T."/>
            <person name="Zhu H."/>
            <person name="Zhou G.P."/>
            <person name="Wang M."/>
            <person name="Wang L."/>
        </authorList>
    </citation>
    <scope>NUCLEOTIDE SEQUENCE [LARGE SCALE GENOMIC DNA]</scope>
    <source>
        <strain evidence="11 12">CBS 8904</strain>
    </source>
</reference>
<evidence type="ECO:0000256" key="8">
    <source>
        <dbReference type="SAM" id="Coils"/>
    </source>
</evidence>
<dbReference type="InterPro" id="IPR027417">
    <property type="entry name" value="P-loop_NTPase"/>
</dbReference>
<sequence length="1068" mass="115745">MSALAARRAALAAKAAIAAEAPPAPSKPTTRSAQPAKQAPKPPPSPTLSDFSGVSDESDDSAGPSNKRRKVANKGKKAPERKEKEARYFVGVEIPTRAKPPASKPRKQRAFSPSAAMEEMEDGTSAESSGDEGDEPLQEEAAAPCAPASLPCSSFFVVEDDVNFATLTAKQLSEAGIASSGPGVVISIRVQETLAIVGTYSVTPLQGSLALLSTTIVPSAENTSYPVFAPTSHPVPILARANDEESESDLLEVLDLPESFDLSPSQTVFLLQENRTGIEGLSGDVVPGFNSIWLSEEGAWGLRGVHPILDNFPVPVYPHVTPESWRHALASVVPNEADPEDSDDETPGPVSRPPVAIVKGPKRSGKSALARATLNKLLETYAQVAWLECDLGQGEFSCGGAVGLWVLDRPVLGPAFTHQCPPLRAHYLGELSPQSCPDEYMAAIHQLISYYHYEVQHPSTFLGEAAEGGRRGDAVPLVINTQGWVKGLGEELLRSIEAVAEPSHVFGFEAASEDVLPGWTASPVHQSMDLPFCAPWESVIARGPAPTVITVEPAPSSPLQARYSAADMRALATVAYLHSRGDKWDFSVPVLGMRPWVTQLGGGGALRAAYLAGEGADAVLPADLPLALNGGLVGLIEVETPSEETYVSARPQPSAEEATLLGVALVRAVRVSEDSLALQLVTPLPAEMLQRATALVRNGALELPTCAMLDWRERVPGGGVSEDGLAGVRWDDVPFFDAAGVDAVGAGRRRVRRNIQRRLDWTLWSAVMNGWLASYHPPSSPHTTTMPPDRKQRNKHHKKTQRGPIVRPDGTVQHKIPALEARDAAQLPGVNKLKAQLRQARRLLAKDKLDSGIKVATERRIKSLENDLRLAERRGVEKKNGQKYHAVKFFERQKLLRFIKRTSKEQAEYEAKGKEKKAKKSGEKLVEARIMLNYVLNFPDTGSAKKKARQPIYAASLPTRANVSNTQKYISLFPVTEKKDDADADDDEGKFKLPRLLSKTEDLDKSAQRRLEILLETKRLMEAGELSDKPEVERRSGVIEVGSTKDGEEIVEEESEEKEEADDFFDSD</sequence>
<feature type="region of interest" description="Disordered" evidence="9">
    <location>
        <begin position="1022"/>
        <end position="1068"/>
    </location>
</feature>
<evidence type="ECO:0000256" key="9">
    <source>
        <dbReference type="SAM" id="MobiDB-lite"/>
    </source>
</evidence>
<evidence type="ECO:0000256" key="7">
    <source>
        <dbReference type="ARBA" id="ARBA00022840"/>
    </source>
</evidence>
<dbReference type="InParanoid" id="K1W7Y0"/>
<feature type="region of interest" description="Disordered" evidence="9">
    <location>
        <begin position="335"/>
        <end position="361"/>
    </location>
</feature>
<feature type="compositionally biased region" description="Acidic residues" evidence="9">
    <location>
        <begin position="1049"/>
        <end position="1068"/>
    </location>
</feature>
<evidence type="ECO:0000256" key="2">
    <source>
        <dbReference type="ARBA" id="ARBA00018706"/>
    </source>
</evidence>
<feature type="region of interest" description="Disordered" evidence="9">
    <location>
        <begin position="778"/>
        <end position="809"/>
    </location>
</feature>
<dbReference type="Proteomes" id="UP000006757">
    <property type="component" value="Unassembled WGS sequence"/>
</dbReference>
<dbReference type="FunCoup" id="K1W7Y0">
    <property type="interactions" value="209"/>
</dbReference>
<keyword evidence="8" id="KW-0175">Coiled coil</keyword>
<feature type="domain" description="Clp1 P-loop" evidence="10">
    <location>
        <begin position="360"/>
        <end position="510"/>
    </location>
</feature>
<feature type="compositionally biased region" description="Basic residues" evidence="9">
    <location>
        <begin position="792"/>
        <end position="801"/>
    </location>
</feature>
<comment type="similarity">
    <text evidence="1">Belongs to the Clp1 family. NOL9/GRC3 subfamily.</text>
</comment>
<dbReference type="eggNOG" id="KOG2750">
    <property type="taxonomic scope" value="Eukaryota"/>
</dbReference>
<evidence type="ECO:0000256" key="3">
    <source>
        <dbReference type="ARBA" id="ARBA00019824"/>
    </source>
</evidence>
<dbReference type="AlphaFoldDB" id="K1W7Y0"/>
<evidence type="ECO:0000259" key="10">
    <source>
        <dbReference type="Pfam" id="PF16575"/>
    </source>
</evidence>
<feature type="compositionally biased region" description="Basic residues" evidence="9">
    <location>
        <begin position="66"/>
        <end position="76"/>
    </location>
</feature>
<feature type="coiled-coil region" evidence="8">
    <location>
        <begin position="830"/>
        <end position="874"/>
    </location>
</feature>
<feature type="compositionally biased region" description="Basic and acidic residues" evidence="9">
    <location>
        <begin position="77"/>
        <end position="87"/>
    </location>
</feature>
<keyword evidence="7" id="KW-0067">ATP-binding</keyword>
<dbReference type="GO" id="GO:0005634">
    <property type="term" value="C:nucleus"/>
    <property type="evidence" value="ECO:0007669"/>
    <property type="project" value="TreeGrafter"/>
</dbReference>
<dbReference type="InterPro" id="IPR045116">
    <property type="entry name" value="Clp1/Grc3"/>
</dbReference>